<dbReference type="GO" id="GO:0016020">
    <property type="term" value="C:membrane"/>
    <property type="evidence" value="ECO:0007669"/>
    <property type="project" value="UniProtKB-SubCell"/>
</dbReference>
<protein>
    <recommendedName>
        <fullName evidence="8">Rhodopsin domain-containing protein</fullName>
    </recommendedName>
</protein>
<feature type="transmembrane region" description="Helical" evidence="7">
    <location>
        <begin position="245"/>
        <end position="268"/>
    </location>
</feature>
<feature type="compositionally biased region" description="Basic and acidic residues" evidence="6">
    <location>
        <begin position="321"/>
        <end position="331"/>
    </location>
</feature>
<gene>
    <name evidence="9" type="ORF">BU26DRAFT_564369</name>
</gene>
<comment type="subcellular location">
    <subcellularLocation>
        <location evidence="1">Membrane</location>
        <topology evidence="1">Multi-pass membrane protein</topology>
    </subcellularLocation>
</comment>
<evidence type="ECO:0000256" key="3">
    <source>
        <dbReference type="ARBA" id="ARBA00022989"/>
    </source>
</evidence>
<evidence type="ECO:0000259" key="8">
    <source>
        <dbReference type="Pfam" id="PF20684"/>
    </source>
</evidence>
<feature type="transmembrane region" description="Helical" evidence="7">
    <location>
        <begin position="209"/>
        <end position="233"/>
    </location>
</feature>
<name>A0A6A6IDL7_9PLEO</name>
<dbReference type="InterPro" id="IPR052337">
    <property type="entry name" value="SAT4-like"/>
</dbReference>
<feature type="transmembrane region" description="Helical" evidence="7">
    <location>
        <begin position="23"/>
        <end position="46"/>
    </location>
</feature>
<feature type="region of interest" description="Disordered" evidence="6">
    <location>
        <begin position="283"/>
        <end position="346"/>
    </location>
</feature>
<dbReference type="Proteomes" id="UP000800094">
    <property type="component" value="Unassembled WGS sequence"/>
</dbReference>
<keyword evidence="2 7" id="KW-0812">Transmembrane</keyword>
<organism evidence="9 10">
    <name type="scientific">Trematosphaeria pertusa</name>
    <dbReference type="NCBI Taxonomy" id="390896"/>
    <lineage>
        <taxon>Eukaryota</taxon>
        <taxon>Fungi</taxon>
        <taxon>Dikarya</taxon>
        <taxon>Ascomycota</taxon>
        <taxon>Pezizomycotina</taxon>
        <taxon>Dothideomycetes</taxon>
        <taxon>Pleosporomycetidae</taxon>
        <taxon>Pleosporales</taxon>
        <taxon>Massarineae</taxon>
        <taxon>Trematosphaeriaceae</taxon>
        <taxon>Trematosphaeria</taxon>
    </lineage>
</organism>
<keyword evidence="3 7" id="KW-1133">Transmembrane helix</keyword>
<evidence type="ECO:0000313" key="10">
    <source>
        <dbReference type="Proteomes" id="UP000800094"/>
    </source>
</evidence>
<feature type="transmembrane region" description="Helical" evidence="7">
    <location>
        <begin position="96"/>
        <end position="119"/>
    </location>
</feature>
<evidence type="ECO:0000256" key="5">
    <source>
        <dbReference type="ARBA" id="ARBA00038359"/>
    </source>
</evidence>
<feature type="transmembrane region" description="Helical" evidence="7">
    <location>
        <begin position="58"/>
        <end position="76"/>
    </location>
</feature>
<evidence type="ECO:0000256" key="4">
    <source>
        <dbReference type="ARBA" id="ARBA00023136"/>
    </source>
</evidence>
<dbReference type="AlphaFoldDB" id="A0A6A6IDL7"/>
<evidence type="ECO:0000313" key="9">
    <source>
        <dbReference type="EMBL" id="KAF2248665.1"/>
    </source>
</evidence>
<evidence type="ECO:0000256" key="6">
    <source>
        <dbReference type="SAM" id="MobiDB-lite"/>
    </source>
</evidence>
<comment type="similarity">
    <text evidence="5">Belongs to the SAT4 family.</text>
</comment>
<keyword evidence="10" id="KW-1185">Reference proteome</keyword>
<dbReference type="InterPro" id="IPR049326">
    <property type="entry name" value="Rhodopsin_dom_fungi"/>
</dbReference>
<dbReference type="OrthoDB" id="3777487at2759"/>
<evidence type="ECO:0000256" key="2">
    <source>
        <dbReference type="ARBA" id="ARBA00022692"/>
    </source>
</evidence>
<accession>A0A6A6IDL7</accession>
<feature type="compositionally biased region" description="Low complexity" evidence="6">
    <location>
        <begin position="286"/>
        <end position="296"/>
    </location>
</feature>
<keyword evidence="4 7" id="KW-0472">Membrane</keyword>
<reference evidence="9" key="1">
    <citation type="journal article" date="2020" name="Stud. Mycol.">
        <title>101 Dothideomycetes genomes: a test case for predicting lifestyles and emergence of pathogens.</title>
        <authorList>
            <person name="Haridas S."/>
            <person name="Albert R."/>
            <person name="Binder M."/>
            <person name="Bloem J."/>
            <person name="Labutti K."/>
            <person name="Salamov A."/>
            <person name="Andreopoulos B."/>
            <person name="Baker S."/>
            <person name="Barry K."/>
            <person name="Bills G."/>
            <person name="Bluhm B."/>
            <person name="Cannon C."/>
            <person name="Castanera R."/>
            <person name="Culley D."/>
            <person name="Daum C."/>
            <person name="Ezra D."/>
            <person name="Gonzalez J."/>
            <person name="Henrissat B."/>
            <person name="Kuo A."/>
            <person name="Liang C."/>
            <person name="Lipzen A."/>
            <person name="Lutzoni F."/>
            <person name="Magnuson J."/>
            <person name="Mondo S."/>
            <person name="Nolan M."/>
            <person name="Ohm R."/>
            <person name="Pangilinan J."/>
            <person name="Park H.-J."/>
            <person name="Ramirez L."/>
            <person name="Alfaro M."/>
            <person name="Sun H."/>
            <person name="Tritt A."/>
            <person name="Yoshinaga Y."/>
            <person name="Zwiers L.-H."/>
            <person name="Turgeon B."/>
            <person name="Goodwin S."/>
            <person name="Spatafora J."/>
            <person name="Crous P."/>
            <person name="Grigoriev I."/>
        </authorList>
    </citation>
    <scope>NUCLEOTIDE SEQUENCE</scope>
    <source>
        <strain evidence="9">CBS 122368</strain>
    </source>
</reference>
<proteinExistence type="inferred from homology"/>
<dbReference type="PANTHER" id="PTHR33048">
    <property type="entry name" value="PTH11-LIKE INTEGRAL MEMBRANE PROTEIN (AFU_ORTHOLOGUE AFUA_5G11245)"/>
    <property type="match status" value="1"/>
</dbReference>
<evidence type="ECO:0000256" key="1">
    <source>
        <dbReference type="ARBA" id="ARBA00004141"/>
    </source>
</evidence>
<feature type="domain" description="Rhodopsin" evidence="8">
    <location>
        <begin position="42"/>
        <end position="273"/>
    </location>
</feature>
<dbReference type="EMBL" id="ML987195">
    <property type="protein sequence ID" value="KAF2248665.1"/>
    <property type="molecule type" value="Genomic_DNA"/>
</dbReference>
<feature type="transmembrane region" description="Helical" evidence="7">
    <location>
        <begin position="131"/>
        <end position="155"/>
    </location>
</feature>
<dbReference type="PANTHER" id="PTHR33048:SF47">
    <property type="entry name" value="INTEGRAL MEMBRANE PROTEIN-RELATED"/>
    <property type="match status" value="1"/>
</dbReference>
<evidence type="ECO:0000256" key="7">
    <source>
        <dbReference type="SAM" id="Phobius"/>
    </source>
</evidence>
<dbReference type="RefSeq" id="XP_033683669.1">
    <property type="nucleotide sequence ID" value="XM_033833276.1"/>
</dbReference>
<dbReference type="GeneID" id="54586606"/>
<sequence>MSRPPTPSEIQYMVNHAQDDLRTAMIVSSAVAGVMSIVFVALRIAARKLPGIPFGADDWWMFFLFLGTPITFAWTTRYGAGRHVILLTDPKTFSTLLLIAEILYFTNIYTIKISLLYLYRRIFPLQWFKRVLLAFGIFLTAMTLASLLVCVLQCIPLQKMWNPAVSGHCVEFGKFALAMSCINICTDVFMLALPLPVVWGLKINATQKWLVSLSFVMGGSACIVCLIRLLFVLRVASTPDPTWDSIPSGITSTFELSVGIFAASFPTYRPLYKMIFKGKGADTTAQSSGYGSGQSSQRKRSRTQRAEPHRIIKMTTIRSETGPRDTDEERLYVVGSDLDTNRDGSP</sequence>
<dbReference type="Pfam" id="PF20684">
    <property type="entry name" value="Fung_rhodopsin"/>
    <property type="match status" value="1"/>
</dbReference>
<feature type="transmembrane region" description="Helical" evidence="7">
    <location>
        <begin position="175"/>
        <end position="197"/>
    </location>
</feature>